<proteinExistence type="predicted"/>
<evidence type="ECO:0000259" key="1">
    <source>
        <dbReference type="PROSITE" id="PS50943"/>
    </source>
</evidence>
<dbReference type="RefSeq" id="WP_182996544.1">
    <property type="nucleotide sequence ID" value="NZ_JABEQJ010000005.1"/>
</dbReference>
<dbReference type="GO" id="GO:0003677">
    <property type="term" value="F:DNA binding"/>
    <property type="evidence" value="ECO:0007669"/>
    <property type="project" value="InterPro"/>
</dbReference>
<dbReference type="SMART" id="SM00530">
    <property type="entry name" value="HTH_XRE"/>
    <property type="match status" value="1"/>
</dbReference>
<name>A0A7W4IBE0_9PROT</name>
<protein>
    <submittedName>
        <fullName evidence="2">Helix-turn-helix transcriptional regulator</fullName>
    </submittedName>
</protein>
<dbReference type="PROSITE" id="PS50943">
    <property type="entry name" value="HTH_CROC1"/>
    <property type="match status" value="1"/>
</dbReference>
<dbReference type="Pfam" id="PF13560">
    <property type="entry name" value="HTH_31"/>
    <property type="match status" value="1"/>
</dbReference>
<comment type="caution">
    <text evidence="2">The sequence shown here is derived from an EMBL/GenBank/DDBJ whole genome shotgun (WGS) entry which is preliminary data.</text>
</comment>
<accession>A0A7W4IBE0</accession>
<dbReference type="Gene3D" id="1.10.260.40">
    <property type="entry name" value="lambda repressor-like DNA-binding domains"/>
    <property type="match status" value="1"/>
</dbReference>
<sequence>MTKQRYAWVPSEAGDEITLIVDGKRAGALILWEDKEDRSQGWTCVAVTEDGDDRELMTPDAFWTPLEKAQRFLLDAVGLGTADEQASETPPAQVANRLEPGREVALTCSIAAMLRRERGRSGMSQQDLARAVGVRTDSVKDWEAALRQPRLAQLLDVLSVLGALPRAMHEILAENAKNWGEAA</sequence>
<dbReference type="SUPFAM" id="SSF47413">
    <property type="entry name" value="lambda repressor-like DNA-binding domains"/>
    <property type="match status" value="1"/>
</dbReference>
<dbReference type="AlphaFoldDB" id="A0A7W4IBE0"/>
<evidence type="ECO:0000313" key="2">
    <source>
        <dbReference type="EMBL" id="MBB2159692.1"/>
    </source>
</evidence>
<feature type="domain" description="HTH cro/C1-type" evidence="1">
    <location>
        <begin position="114"/>
        <end position="171"/>
    </location>
</feature>
<evidence type="ECO:0000313" key="3">
    <source>
        <dbReference type="Proteomes" id="UP000589085"/>
    </source>
</evidence>
<dbReference type="EMBL" id="JABEQJ010000005">
    <property type="protein sequence ID" value="MBB2159692.1"/>
    <property type="molecule type" value="Genomic_DNA"/>
</dbReference>
<dbReference type="Proteomes" id="UP000589085">
    <property type="component" value="Unassembled WGS sequence"/>
</dbReference>
<dbReference type="InterPro" id="IPR010982">
    <property type="entry name" value="Lambda_DNA-bd_dom_sf"/>
</dbReference>
<reference evidence="2 3" key="1">
    <citation type="submission" date="2020-04" db="EMBL/GenBank/DDBJ databases">
        <title>Description of novel Gluconacetobacter.</title>
        <authorList>
            <person name="Sombolestani A."/>
        </authorList>
    </citation>
    <scope>NUCLEOTIDE SEQUENCE [LARGE SCALE GENOMIC DNA]</scope>
    <source>
        <strain evidence="2 3">LMG 19747</strain>
    </source>
</reference>
<dbReference type="InterPro" id="IPR001387">
    <property type="entry name" value="Cro/C1-type_HTH"/>
</dbReference>
<dbReference type="CDD" id="cd00093">
    <property type="entry name" value="HTH_XRE"/>
    <property type="match status" value="1"/>
</dbReference>
<gene>
    <name evidence="2" type="ORF">HLH48_05810</name>
</gene>
<organism evidence="2 3">
    <name type="scientific">Gluconacetobacter sacchari</name>
    <dbReference type="NCBI Taxonomy" id="92759"/>
    <lineage>
        <taxon>Bacteria</taxon>
        <taxon>Pseudomonadati</taxon>
        <taxon>Pseudomonadota</taxon>
        <taxon>Alphaproteobacteria</taxon>
        <taxon>Acetobacterales</taxon>
        <taxon>Acetobacteraceae</taxon>
        <taxon>Gluconacetobacter</taxon>
    </lineage>
</organism>